<evidence type="ECO:0000259" key="5">
    <source>
        <dbReference type="Pfam" id="PF24340"/>
    </source>
</evidence>
<feature type="compositionally biased region" description="Low complexity" evidence="4">
    <location>
        <begin position="1172"/>
        <end position="1181"/>
    </location>
</feature>
<feature type="compositionally biased region" description="Basic and acidic residues" evidence="4">
    <location>
        <begin position="92"/>
        <end position="108"/>
    </location>
</feature>
<dbReference type="Pfam" id="PF24344">
    <property type="entry name" value="PH_23"/>
    <property type="match status" value="1"/>
</dbReference>
<dbReference type="Pfam" id="PF24345">
    <property type="entry name" value="PH_24"/>
    <property type="match status" value="1"/>
</dbReference>
<evidence type="ECO:0000313" key="8">
    <source>
        <dbReference type="EMBL" id="RMZ68542.1"/>
    </source>
</evidence>
<feature type="compositionally biased region" description="Low complexity" evidence="4">
    <location>
        <begin position="574"/>
        <end position="588"/>
    </location>
</feature>
<feature type="compositionally biased region" description="Basic and acidic residues" evidence="4">
    <location>
        <begin position="1591"/>
        <end position="1600"/>
    </location>
</feature>
<keyword evidence="2" id="KW-0227">DNA damage</keyword>
<dbReference type="PANTHER" id="PTHR23196:SF1">
    <property type="entry name" value="PAX-INTERACTING PROTEIN 1"/>
    <property type="match status" value="1"/>
</dbReference>
<feature type="compositionally biased region" description="Polar residues" evidence="4">
    <location>
        <begin position="1346"/>
        <end position="1357"/>
    </location>
</feature>
<dbReference type="GO" id="GO:0006974">
    <property type="term" value="P:DNA damage response"/>
    <property type="evidence" value="ECO:0007669"/>
    <property type="project" value="UniProtKB-KW"/>
</dbReference>
<feature type="compositionally biased region" description="Basic residues" evidence="4">
    <location>
        <begin position="462"/>
        <end position="473"/>
    </location>
</feature>
<feature type="compositionally biased region" description="Basic and acidic residues" evidence="4">
    <location>
        <begin position="1195"/>
        <end position="1223"/>
    </location>
</feature>
<feature type="compositionally biased region" description="Acidic residues" evidence="4">
    <location>
        <begin position="1544"/>
        <end position="1566"/>
    </location>
</feature>
<sequence>MPASPRPSDAESSAEQKRNGTPGKNMGATDKQSGMDGKDFAKAIGINKPANVRDKIKRWQQDVDPDAVGADKAGASSPKTTPSTPTPTPKAKALDDKPNWTPTHERGKSVGASPERPNSAKKTPAPHNELDEDLLSATAPKKRVISDSHWRKQSPTKEAGRPQPKTIPNAWVRPSRIVPKKPASPELKPIVHTAPPQNPLLPFAEYVGRSTGQTRPPPKQRRPSKPSSSGSDQRPTSSGAGSGKGAKTSEIAGKPKSPQPDKEKTEIVRMRPSRRRARTSPRGSLSAEDLARYPQTPGRVSSSALSEDPNNVVTVEYAESGVTSALESRITSPRDDELRERRRRRRPRSQGDRTADEALRQPPKISRRKSRRSYPRTEEEAAAPLIVPAVPETCPTKQSGSRLEAWLSSTPDPLDASTPKPRRRRSRRRSKESISSVDLPSKAAQSEVTLSTDVTQDEPVKKKSPPRRRRRSKGSVSSLDLPAEADKSDVSTSTRTTQDEPVKKTSSRPKSKDSLSSPEQPSKSDVSASTETTRDEQVTKSRRSSSGSGSRRRRRRQSSRDMTITTQDLEEAPSTIISDATTETTTQDQESEVSVTPTPSLKRRGARRSQYSPTKGRSMSSPLRESTSIDDMPKEDVLDLATASRKPSSSADTASIDLMPLPLRPRQILGPRMYPTSGKRLSTIVSANSSYATRRKSSRRSKAASSSYTVTDISEDTLSVSRAPPSEVGSYFNPETSTIISRQSTRRKKLARHADLISVLSMPKAGGSKSIVSARSIRTNRSRLATATIEDIMQELSSDEAKYMRELRTLVDGVIPVLLSCVLSKSESAIAAGLFSRSSKADPSEVTKPIVDMGVCLEQLKNLHKRVPREDSDELVAWAQSAQRVYSDYISVWRLGFQDVVISLAPADDDPFKPAKVVNGPEDGAPWDEGMPRNAEGYVVNSEGERVDVAYMLKRPLVRLKYLSKTLKGINHIKPSEHVEKTSGIFQELVIAARKRSNDEQARLEDEAAANVDPTRARDPRSLAPLAGVRVDPSRCVRARDHFDLHLYHSTGQEMSCRVEILLRDNAPGTGAGGDLLFCEVDPTGRWLLLPPVQLSNASARNGDLKGEIVVMIRGTQADGSEWSELMSLISEDEQAGFEWVQMLGLHPIPPQIAEVKKNPYAPADMQRHSSSHGSSSQLSGVTESTLPQKSRTPSPHEIEIPIGEQHTEVSKVWHYDTPEKRNNSRTVSPVTTPSRDSSFMSEKYDGKEPHTPIESMYTAEQLQNDPDRTPRGFDEAVRVANSGSPSSLKRTRAKRLSRNPTSSPTSARASRQITLDDPAEPEEVKPVAESPKPRRKSTKRRPQSLPASAVSQSSKGYSVWMPTSEVDDDSDESEEDNRTVTDSEISPPGSPPSPQRPQAHRRVSSVPSLELPSIPRQRKSSGPTTPTRSSEVDVAYAHEKASSAPSKLQKKSRDIVLDDIEEPQAAREGPPPTPPHRSPSPATPVTLKGSKTPILTPLLPGFKGKRRSSSPLKHEYEPSTCTEESSESESESESEEDTHSEGEQGEESEESLTSESSEDELDDDVPMPLMPIGYIGPRGYSSRPYTTGREASRPKTAEKIEEEPKDFPKVSPPGSIYTLPNGTITPSQSASNTPYRAVPQNSAKASRTIASLFAWSEAGRWDSLHPEECSIVVTPGKIEVFEISINHSKPFLADGDEIITPEGGAPLIAVELTPLVPLRKSTAIDISIRSPPTGESRIKAGNNIMLRSRNAAECSQLYAMINQSRINNPTYIALQNARGPYGQSSWAEAMDRQNAARASAESSSGWLGGTLGRRSSYRKSSTRAASISAATESSVGTMNSALRSALGRFSFGKSGIFSIRNSTLGSRSSGSFDSGSRPGSGASTPTGDVTRAPGAPAGITNTKCRLYERESLKKWRDMGGARLTIMLPSPNPSVPSSPTNARQRAPGTRDHRQERRILLTGKKMGEVLLDVTLSETCFERVARSGIAVSVWEDHVDEDGQVGGVGKTGGVLGARARVFMIQMKSERECAYCFGLLGKLRY</sequence>
<feature type="compositionally biased region" description="Basic and acidic residues" evidence="4">
    <location>
        <begin position="1266"/>
        <end position="1278"/>
    </location>
</feature>
<dbReference type="GO" id="GO:0035861">
    <property type="term" value="C:site of double-strand break"/>
    <property type="evidence" value="ECO:0007669"/>
    <property type="project" value="TreeGrafter"/>
</dbReference>
<feature type="compositionally biased region" description="Polar residues" evidence="4">
    <location>
        <begin position="1619"/>
        <end position="1640"/>
    </location>
</feature>
<feature type="compositionally biased region" description="Basic and acidic residues" evidence="4">
    <location>
        <begin position="1243"/>
        <end position="1252"/>
    </location>
</feature>
<evidence type="ECO:0000259" key="6">
    <source>
        <dbReference type="Pfam" id="PF24344"/>
    </source>
</evidence>
<protein>
    <submittedName>
        <fullName evidence="8">Glycoside hydrolase</fullName>
    </submittedName>
</protein>
<dbReference type="PANTHER" id="PTHR23196">
    <property type="entry name" value="PAX TRANSCRIPTION ACTIVATION DOMAIN INTERACTING PROTEIN"/>
    <property type="match status" value="1"/>
</dbReference>
<dbReference type="InterPro" id="IPR051579">
    <property type="entry name" value="DDR_Transcriptional_Reg"/>
</dbReference>
<feature type="compositionally biased region" description="Basic and acidic residues" evidence="4">
    <location>
        <begin position="349"/>
        <end position="359"/>
    </location>
</feature>
<feature type="compositionally biased region" description="Polar residues" evidence="4">
    <location>
        <begin position="443"/>
        <end position="454"/>
    </location>
</feature>
<feature type="compositionally biased region" description="Basic residues" evidence="4">
    <location>
        <begin position="693"/>
        <end position="702"/>
    </location>
</feature>
<evidence type="ECO:0000256" key="3">
    <source>
        <dbReference type="ARBA" id="ARBA00023242"/>
    </source>
</evidence>
<feature type="compositionally biased region" description="Low complexity" evidence="4">
    <location>
        <begin position="1866"/>
        <end position="1882"/>
    </location>
</feature>
<feature type="region of interest" description="Disordered" evidence="4">
    <location>
        <begin position="1164"/>
        <end position="1640"/>
    </location>
</feature>
<feature type="compositionally biased region" description="Basic residues" evidence="4">
    <location>
        <begin position="1334"/>
        <end position="1343"/>
    </location>
</feature>
<feature type="compositionally biased region" description="Basic and acidic residues" evidence="4">
    <location>
        <begin position="259"/>
        <end position="269"/>
    </location>
</feature>
<gene>
    <name evidence="8" type="ORF">GMOD_00008253</name>
</gene>
<feature type="region of interest" description="Disordered" evidence="4">
    <location>
        <begin position="1866"/>
        <end position="1903"/>
    </location>
</feature>
<feature type="compositionally biased region" description="Polar residues" evidence="4">
    <location>
        <begin position="395"/>
        <end position="411"/>
    </location>
</feature>
<feature type="compositionally biased region" description="Polar residues" evidence="4">
    <location>
        <begin position="609"/>
        <end position="626"/>
    </location>
</feature>
<feature type="compositionally biased region" description="Acidic residues" evidence="4">
    <location>
        <begin position="1525"/>
        <end position="1537"/>
    </location>
</feature>
<feature type="region of interest" description="Disordered" evidence="4">
    <location>
        <begin position="1001"/>
        <end position="1020"/>
    </location>
</feature>
<dbReference type="InterPro" id="IPR056222">
    <property type="entry name" value="PH_23"/>
</dbReference>
<evidence type="ECO:0000256" key="4">
    <source>
        <dbReference type="SAM" id="MobiDB-lite"/>
    </source>
</evidence>
<feature type="compositionally biased region" description="Acidic residues" evidence="4">
    <location>
        <begin position="1366"/>
        <end position="1376"/>
    </location>
</feature>
<accession>A0A3M7M232</accession>
<feature type="domain" description="PH" evidence="7">
    <location>
        <begin position="1640"/>
        <end position="1780"/>
    </location>
</feature>
<feature type="compositionally biased region" description="Polar residues" evidence="4">
    <location>
        <begin position="1421"/>
        <end position="1430"/>
    </location>
</feature>
<dbReference type="Proteomes" id="UP000265663">
    <property type="component" value="Unassembled WGS sequence"/>
</dbReference>
<feature type="region of interest" description="Disordered" evidence="4">
    <location>
        <begin position="1799"/>
        <end position="1834"/>
    </location>
</feature>
<feature type="compositionally biased region" description="Basic and acidic residues" evidence="4">
    <location>
        <begin position="51"/>
        <end position="61"/>
    </location>
</feature>
<organism evidence="8 9">
    <name type="scientific">Pyrenophora seminiperda CCB06</name>
    <dbReference type="NCBI Taxonomy" id="1302712"/>
    <lineage>
        <taxon>Eukaryota</taxon>
        <taxon>Fungi</taxon>
        <taxon>Dikarya</taxon>
        <taxon>Ascomycota</taxon>
        <taxon>Pezizomycotina</taxon>
        <taxon>Dothideomycetes</taxon>
        <taxon>Pleosporomycetidae</taxon>
        <taxon>Pleosporales</taxon>
        <taxon>Pleosporineae</taxon>
        <taxon>Pleosporaceae</taxon>
        <taxon>Pyrenophora</taxon>
    </lineage>
</organism>
<feature type="compositionally biased region" description="Polar residues" evidence="4">
    <location>
        <begin position="519"/>
        <end position="531"/>
    </location>
</feature>
<evidence type="ECO:0000313" key="9">
    <source>
        <dbReference type="Proteomes" id="UP000265663"/>
    </source>
</evidence>
<feature type="compositionally biased region" description="Basic residues" evidence="4">
    <location>
        <begin position="365"/>
        <end position="374"/>
    </location>
</feature>
<feature type="domain" description="PH" evidence="6">
    <location>
        <begin position="1010"/>
        <end position="1152"/>
    </location>
</feature>
<dbReference type="GO" id="GO:0005634">
    <property type="term" value="C:nucleus"/>
    <property type="evidence" value="ECO:0007669"/>
    <property type="project" value="UniProtKB-SubCell"/>
</dbReference>
<dbReference type="EMBL" id="KE747816">
    <property type="protein sequence ID" value="RMZ68542.1"/>
    <property type="molecule type" value="Genomic_DNA"/>
</dbReference>
<dbReference type="GO" id="GO:0016787">
    <property type="term" value="F:hydrolase activity"/>
    <property type="evidence" value="ECO:0007669"/>
    <property type="project" value="UniProtKB-KW"/>
</dbReference>
<feature type="compositionally biased region" description="Polar residues" evidence="4">
    <location>
        <begin position="1299"/>
        <end position="1314"/>
    </location>
</feature>
<dbReference type="OrthoDB" id="5408934at2759"/>
<feature type="compositionally biased region" description="Low complexity" evidence="4">
    <location>
        <begin position="1823"/>
        <end position="1834"/>
    </location>
</feature>
<proteinExistence type="predicted"/>
<feature type="compositionally biased region" description="Low complexity" evidence="4">
    <location>
        <begin position="225"/>
        <end position="249"/>
    </location>
</feature>
<feature type="region of interest" description="Disordered" evidence="4">
    <location>
        <begin position="689"/>
        <end position="708"/>
    </location>
</feature>
<reference evidence="8 9" key="1">
    <citation type="journal article" date="2014" name="PLoS ONE">
        <title>De novo Genome Assembly of the Fungal Plant Pathogen Pyrenophora semeniperda.</title>
        <authorList>
            <person name="Soliai M.M."/>
            <person name="Meyer S.E."/>
            <person name="Udall J.A."/>
            <person name="Elzinga D.E."/>
            <person name="Hermansen R.A."/>
            <person name="Bodily P.M."/>
            <person name="Hart A.A."/>
            <person name="Coleman C.E."/>
        </authorList>
    </citation>
    <scope>NUCLEOTIDE SEQUENCE [LARGE SCALE GENOMIC DNA]</scope>
    <source>
        <strain evidence="8 9">CCB06</strain>
        <tissue evidence="8">Mycelium</tissue>
    </source>
</reference>
<evidence type="ECO:0000259" key="7">
    <source>
        <dbReference type="Pfam" id="PF24345"/>
    </source>
</evidence>
<feature type="compositionally biased region" description="Polar residues" evidence="4">
    <location>
        <begin position="1225"/>
        <end position="1241"/>
    </location>
</feature>
<keyword evidence="3" id="KW-0539">Nucleus</keyword>
<evidence type="ECO:0000256" key="1">
    <source>
        <dbReference type="ARBA" id="ARBA00004123"/>
    </source>
</evidence>
<evidence type="ECO:0000256" key="2">
    <source>
        <dbReference type="ARBA" id="ARBA00022763"/>
    </source>
</evidence>
<keyword evidence="8" id="KW-0378">Hydrolase</keyword>
<name>A0A3M7M232_9PLEO</name>
<dbReference type="InterPro" id="IPR056416">
    <property type="entry name" value="DH_2_fung"/>
</dbReference>
<feature type="compositionally biased region" description="Polar residues" evidence="4">
    <location>
        <begin position="1182"/>
        <end position="1194"/>
    </location>
</feature>
<feature type="compositionally biased region" description="Polar residues" evidence="4">
    <location>
        <begin position="321"/>
        <end position="331"/>
    </location>
</feature>
<feature type="compositionally biased region" description="Polar residues" evidence="4">
    <location>
        <begin position="298"/>
        <end position="313"/>
    </location>
</feature>
<feature type="region of interest" description="Disordered" evidence="4">
    <location>
        <begin position="1928"/>
        <end position="1953"/>
    </location>
</feature>
<feature type="domain" description="DBL homology" evidence="5">
    <location>
        <begin position="785"/>
        <end position="996"/>
    </location>
</feature>
<feature type="compositionally biased region" description="Basic residues" evidence="4">
    <location>
        <begin position="420"/>
        <end position="430"/>
    </location>
</feature>
<feature type="compositionally biased region" description="Pro residues" evidence="4">
    <location>
        <begin position="1470"/>
        <end position="1483"/>
    </location>
</feature>
<dbReference type="Pfam" id="PF24340">
    <property type="entry name" value="DH_2"/>
    <property type="match status" value="1"/>
</dbReference>
<keyword evidence="9" id="KW-1185">Reference proteome</keyword>
<dbReference type="InterPro" id="IPR056223">
    <property type="entry name" value="PH_24"/>
</dbReference>
<comment type="subcellular location">
    <subcellularLocation>
        <location evidence="1">Nucleus</location>
    </subcellularLocation>
</comment>
<feature type="region of interest" description="Disordered" evidence="4">
    <location>
        <begin position="1"/>
        <end position="633"/>
    </location>
</feature>